<keyword evidence="1" id="KW-1133">Transmembrane helix</keyword>
<feature type="transmembrane region" description="Helical" evidence="1">
    <location>
        <begin position="154"/>
        <end position="171"/>
    </location>
</feature>
<evidence type="ECO:0000256" key="1">
    <source>
        <dbReference type="SAM" id="Phobius"/>
    </source>
</evidence>
<reference evidence="2 3" key="1">
    <citation type="journal article" date="2015" name="Nature">
        <title>rRNA introns, odd ribosomes, and small enigmatic genomes across a large radiation of phyla.</title>
        <authorList>
            <person name="Brown C.T."/>
            <person name="Hug L.A."/>
            <person name="Thomas B.C."/>
            <person name="Sharon I."/>
            <person name="Castelle C.J."/>
            <person name="Singh A."/>
            <person name="Wilkins M.J."/>
            <person name="Williams K.H."/>
            <person name="Banfield J.F."/>
        </authorList>
    </citation>
    <scope>NUCLEOTIDE SEQUENCE [LARGE SCALE GENOMIC DNA]</scope>
</reference>
<keyword evidence="1" id="KW-0472">Membrane</keyword>
<organism evidence="2 3">
    <name type="scientific">Candidatus Roizmanbacteria bacterium GW2011_GWA2_37_7</name>
    <dbReference type="NCBI Taxonomy" id="1618481"/>
    <lineage>
        <taxon>Bacteria</taxon>
        <taxon>Candidatus Roizmaniibacteriota</taxon>
    </lineage>
</organism>
<feature type="transmembrane region" description="Helical" evidence="1">
    <location>
        <begin position="96"/>
        <end position="115"/>
    </location>
</feature>
<feature type="transmembrane region" description="Helical" evidence="1">
    <location>
        <begin position="192"/>
        <end position="208"/>
    </location>
</feature>
<evidence type="ECO:0000313" key="3">
    <source>
        <dbReference type="Proteomes" id="UP000034471"/>
    </source>
</evidence>
<dbReference type="EMBL" id="LBTJ01000024">
    <property type="protein sequence ID" value="KKQ37843.1"/>
    <property type="molecule type" value="Genomic_DNA"/>
</dbReference>
<feature type="transmembrane region" description="Helical" evidence="1">
    <location>
        <begin position="12"/>
        <end position="33"/>
    </location>
</feature>
<comment type="caution">
    <text evidence="2">The sequence shown here is derived from an EMBL/GenBank/DDBJ whole genome shotgun (WGS) entry which is preliminary data.</text>
</comment>
<proteinExistence type="predicted"/>
<protein>
    <submittedName>
        <fullName evidence="2">Uncharacterized protein</fullName>
    </submittedName>
</protein>
<feature type="transmembrane region" description="Helical" evidence="1">
    <location>
        <begin position="228"/>
        <end position="248"/>
    </location>
</feature>
<dbReference type="AlphaFoldDB" id="A0A0G0H3K3"/>
<evidence type="ECO:0000313" key="2">
    <source>
        <dbReference type="EMBL" id="KKQ37843.1"/>
    </source>
</evidence>
<sequence>MEKLLKTKFGIFLILIINGLIFLGLSQVFKLILYCGLLRAGDPRFCSPVLYLEPLSAPALTVGRYLIIMGIVYPVLLILINKVIYTDWLKLLKPNASKIFFLFVLFYFIFNSSFLDLSVDRDILPRLIPNFKTIMSCYYHTRFPKINLLCPQKILFYLLTLPYQLAIYISLKNRLYDNPSFLIKSVLSPFTYLLNTIMLYLMAIYLSQSYEKLREKLKLPNFFKINRAWLIALVVIYFLSFVGSMRFWD</sequence>
<dbReference type="STRING" id="1618481.US54_C0024G0010"/>
<feature type="transmembrane region" description="Helical" evidence="1">
    <location>
        <begin position="62"/>
        <end position="84"/>
    </location>
</feature>
<dbReference type="Proteomes" id="UP000034471">
    <property type="component" value="Unassembled WGS sequence"/>
</dbReference>
<accession>A0A0G0H3K3</accession>
<name>A0A0G0H3K3_9BACT</name>
<keyword evidence="1" id="KW-0812">Transmembrane</keyword>
<gene>
    <name evidence="2" type="ORF">US54_C0024G0010</name>
</gene>